<dbReference type="GO" id="GO:0016787">
    <property type="term" value="F:hydrolase activity"/>
    <property type="evidence" value="ECO:0007669"/>
    <property type="project" value="UniProtKB-KW"/>
</dbReference>
<reference evidence="3 4" key="1">
    <citation type="submission" date="2023-03" db="EMBL/GenBank/DDBJ databases">
        <title>Novosphingobium cyanobacteriorum sp. nov., isolated from a eutrophic reservoir during the Microcystis bloom period.</title>
        <authorList>
            <person name="Kang M."/>
            <person name="Le V."/>
            <person name="Ko S.-R."/>
            <person name="Lee S.-A."/>
            <person name="Ahn C.-Y."/>
        </authorList>
    </citation>
    <scope>NUCLEOTIDE SEQUENCE [LARGE SCALE GENOMIC DNA]</scope>
    <source>
        <strain evidence="3 4">HBC54</strain>
    </source>
</reference>
<keyword evidence="4" id="KW-1185">Reference proteome</keyword>
<feature type="compositionally biased region" description="Pro residues" evidence="1">
    <location>
        <begin position="16"/>
        <end position="26"/>
    </location>
</feature>
<keyword evidence="3" id="KW-0378">Hydrolase</keyword>
<name>A0ABT6CEJ1_9SPHN</name>
<dbReference type="Pfam" id="PF07486">
    <property type="entry name" value="Hydrolase_2"/>
    <property type="match status" value="1"/>
</dbReference>
<feature type="region of interest" description="Disordered" evidence="1">
    <location>
        <begin position="15"/>
        <end position="41"/>
    </location>
</feature>
<evidence type="ECO:0000313" key="4">
    <source>
        <dbReference type="Proteomes" id="UP001222770"/>
    </source>
</evidence>
<evidence type="ECO:0000256" key="1">
    <source>
        <dbReference type="SAM" id="MobiDB-lite"/>
    </source>
</evidence>
<gene>
    <name evidence="3" type="ORF">POM99_03880</name>
</gene>
<evidence type="ECO:0000259" key="2">
    <source>
        <dbReference type="Pfam" id="PF07486"/>
    </source>
</evidence>
<dbReference type="Proteomes" id="UP001222770">
    <property type="component" value="Unassembled WGS sequence"/>
</dbReference>
<sequence length="417" mass="44389">MREDKVPLEIQYRPVMLPPGAVPPPRESVTAPVPDSERPRDFEARIRRRDMVSLRRKLQKPQAWRQRAGGIAALGLLAASLGAIGWGTPGGIDAARAQGRAAGLQPFEQAGESFPGSAFYYVSADDSGLLTPEEAAKAWASVARRDDEERPAGDLIGPSARPLMARGSGEDQWRALQCLTAAIYYEAASEPDPGQRAVAQVVLNRVSHPAYPKTVCGVVYQGSERPGCQFSFACDGSLARRPVRQFWDRARRVAADALAGYVFAPVGLATHYHTSAVHPYWADSLSFIGTIGAHRFYRWGGAAGRPAAFTQVYAGGEPIAAPHPRTWTPTPADVADPVQLEKAFESGRLEALRTSAAAPATASFGQAPLPHATAPAFSSEVQERGGDAVYKAGGLPGGSTVNPAYENAGKWIAQPGA</sequence>
<proteinExistence type="predicted"/>
<dbReference type="EMBL" id="JAROCY010000003">
    <property type="protein sequence ID" value="MDF8332330.1"/>
    <property type="molecule type" value="Genomic_DNA"/>
</dbReference>
<dbReference type="InterPro" id="IPR042047">
    <property type="entry name" value="SleB_dom1"/>
</dbReference>
<comment type="caution">
    <text evidence="3">The sequence shown here is derived from an EMBL/GenBank/DDBJ whole genome shotgun (WGS) entry which is preliminary data.</text>
</comment>
<feature type="domain" description="Cell wall hydrolase SleB" evidence="2">
    <location>
        <begin position="189"/>
        <end position="297"/>
    </location>
</feature>
<organism evidence="3 4">
    <name type="scientific">Novosphingobium cyanobacteriorum</name>
    <dbReference type="NCBI Taxonomy" id="3024215"/>
    <lineage>
        <taxon>Bacteria</taxon>
        <taxon>Pseudomonadati</taxon>
        <taxon>Pseudomonadota</taxon>
        <taxon>Alphaproteobacteria</taxon>
        <taxon>Sphingomonadales</taxon>
        <taxon>Sphingomonadaceae</taxon>
        <taxon>Novosphingobium</taxon>
    </lineage>
</organism>
<protein>
    <submittedName>
        <fullName evidence="3">Cell wall hydrolase</fullName>
    </submittedName>
</protein>
<evidence type="ECO:0000313" key="3">
    <source>
        <dbReference type="EMBL" id="MDF8332330.1"/>
    </source>
</evidence>
<dbReference type="InterPro" id="IPR011105">
    <property type="entry name" value="Cell_wall_hydrolase_SleB"/>
</dbReference>
<dbReference type="RefSeq" id="WP_277275493.1">
    <property type="nucleotide sequence ID" value="NZ_JAROCY010000003.1"/>
</dbReference>
<dbReference type="Gene3D" id="1.10.10.2520">
    <property type="entry name" value="Cell wall hydrolase SleB, domain 1"/>
    <property type="match status" value="1"/>
</dbReference>
<accession>A0ABT6CEJ1</accession>